<accession>A0A6M3ISX0</accession>
<reference evidence="1" key="1">
    <citation type="submission" date="2020-03" db="EMBL/GenBank/DDBJ databases">
        <title>The deep terrestrial virosphere.</title>
        <authorList>
            <person name="Holmfeldt K."/>
            <person name="Nilsson E."/>
            <person name="Simone D."/>
            <person name="Lopez-Fernandez M."/>
            <person name="Wu X."/>
            <person name="de Brujin I."/>
            <person name="Lundin D."/>
            <person name="Andersson A."/>
            <person name="Bertilsson S."/>
            <person name="Dopson M."/>
        </authorList>
    </citation>
    <scope>NUCLEOTIDE SEQUENCE</scope>
    <source>
        <strain evidence="1">MM415B01116</strain>
    </source>
</reference>
<dbReference type="AlphaFoldDB" id="A0A6M3ISX0"/>
<protein>
    <submittedName>
        <fullName evidence="1">Uncharacterized protein</fullName>
    </submittedName>
</protein>
<name>A0A6M3ISX0_9ZZZZ</name>
<evidence type="ECO:0000313" key="1">
    <source>
        <dbReference type="EMBL" id="QJA60434.1"/>
    </source>
</evidence>
<proteinExistence type="predicted"/>
<dbReference type="EMBL" id="MT141409">
    <property type="protein sequence ID" value="QJA60434.1"/>
    <property type="molecule type" value="Genomic_DNA"/>
</dbReference>
<gene>
    <name evidence="1" type="ORF">MM415B01116_0004</name>
</gene>
<sequence length="283" mass="30008">MSSKQTSQKWITQNGRTLILPAWKGGQTGGGKLTLSDVDIRDTYAIQRYPVGTKLLDGERVFYYAKASSVGIDRTDYGVKNGYGQDVGYTTVAAAAAIGDKTLVIDIASHGQSSDGVFAANYLAGGFVVVFNHGDPVDSFVCRILENTATTGAGEMTLTLQDEIPVTLAAGDVDHAECMAHWALGCEYNTATEEPVVGAVQAAVAANYWFWLQTWGPRWLGPSSAGPFDGAHKHQAVFESTGEIDGHEYNAAALTEQQHAGFGLCHAVGGGQGAPFIMLQICP</sequence>
<organism evidence="1">
    <name type="scientific">viral metagenome</name>
    <dbReference type="NCBI Taxonomy" id="1070528"/>
    <lineage>
        <taxon>unclassified sequences</taxon>
        <taxon>metagenomes</taxon>
        <taxon>organismal metagenomes</taxon>
    </lineage>
</organism>